<organism evidence="3 4">
    <name type="scientific">Actinomadura syzygii</name>
    <dbReference type="NCBI Taxonomy" id="1427538"/>
    <lineage>
        <taxon>Bacteria</taxon>
        <taxon>Bacillati</taxon>
        <taxon>Actinomycetota</taxon>
        <taxon>Actinomycetes</taxon>
        <taxon>Streptosporangiales</taxon>
        <taxon>Thermomonosporaceae</taxon>
        <taxon>Actinomadura</taxon>
    </lineage>
</organism>
<gene>
    <name evidence="3" type="ORF">FXF65_23875</name>
</gene>
<dbReference type="AlphaFoldDB" id="A0A5D0U2Y4"/>
<dbReference type="SUPFAM" id="SSF51430">
    <property type="entry name" value="NAD(P)-linked oxidoreductase"/>
    <property type="match status" value="1"/>
</dbReference>
<dbReference type="InterPro" id="IPR020471">
    <property type="entry name" value="AKR"/>
</dbReference>
<feature type="domain" description="NADP-dependent oxidoreductase" evidence="2">
    <location>
        <begin position="27"/>
        <end position="295"/>
    </location>
</feature>
<dbReference type="InterPro" id="IPR036812">
    <property type="entry name" value="NAD(P)_OxRdtase_dom_sf"/>
</dbReference>
<dbReference type="PANTHER" id="PTHR43625:SF40">
    <property type="entry name" value="ALDO-KETO REDUCTASE YAKC [NADP(+)]"/>
    <property type="match status" value="1"/>
</dbReference>
<dbReference type="GO" id="GO:0005737">
    <property type="term" value="C:cytoplasm"/>
    <property type="evidence" value="ECO:0007669"/>
    <property type="project" value="TreeGrafter"/>
</dbReference>
<dbReference type="Gene3D" id="3.20.20.100">
    <property type="entry name" value="NADP-dependent oxidoreductase domain"/>
    <property type="match status" value="1"/>
</dbReference>
<comment type="caution">
    <text evidence="3">The sequence shown here is derived from an EMBL/GenBank/DDBJ whole genome shotgun (WGS) entry which is preliminary data.</text>
</comment>
<dbReference type="Proteomes" id="UP000322634">
    <property type="component" value="Unassembled WGS sequence"/>
</dbReference>
<dbReference type="RefSeq" id="WP_148352246.1">
    <property type="nucleotide sequence ID" value="NZ_JBHSBF010000012.1"/>
</dbReference>
<dbReference type="CDD" id="cd19088">
    <property type="entry name" value="AKR_AKR13B1"/>
    <property type="match status" value="1"/>
</dbReference>
<dbReference type="OrthoDB" id="9768793at2"/>
<name>A0A5D0U2Y4_9ACTN</name>
<keyword evidence="4" id="KW-1185">Reference proteome</keyword>
<dbReference type="InterPro" id="IPR050791">
    <property type="entry name" value="Aldo-Keto_reductase"/>
</dbReference>
<dbReference type="PANTHER" id="PTHR43625">
    <property type="entry name" value="AFLATOXIN B1 ALDEHYDE REDUCTASE"/>
    <property type="match status" value="1"/>
</dbReference>
<dbReference type="PRINTS" id="PR00069">
    <property type="entry name" value="ALDKETRDTASE"/>
</dbReference>
<reference evidence="3 4" key="1">
    <citation type="submission" date="2019-08" db="EMBL/GenBank/DDBJ databases">
        <title>Actinomadura sp. nov. CYP1-5 isolated from mountain soil.</title>
        <authorList>
            <person name="Songsumanus A."/>
            <person name="Kuncharoen N."/>
            <person name="Kudo T."/>
            <person name="Yuki M."/>
            <person name="Igarashi Y."/>
            <person name="Tanasupawat S."/>
        </authorList>
    </citation>
    <scope>NUCLEOTIDE SEQUENCE [LARGE SCALE GENOMIC DNA]</scope>
    <source>
        <strain evidence="3 4">GKU157</strain>
    </source>
</reference>
<dbReference type="EMBL" id="VSFF01000009">
    <property type="protein sequence ID" value="TYC12304.1"/>
    <property type="molecule type" value="Genomic_DNA"/>
</dbReference>
<evidence type="ECO:0000313" key="3">
    <source>
        <dbReference type="EMBL" id="TYC12304.1"/>
    </source>
</evidence>
<accession>A0A5D0U2Y4</accession>
<dbReference type="Pfam" id="PF00248">
    <property type="entry name" value="Aldo_ket_red"/>
    <property type="match status" value="1"/>
</dbReference>
<protein>
    <submittedName>
        <fullName evidence="3">Aldo/keto reductase</fullName>
    </submittedName>
</protein>
<evidence type="ECO:0000259" key="2">
    <source>
        <dbReference type="Pfam" id="PF00248"/>
    </source>
</evidence>
<dbReference type="GO" id="GO:0016491">
    <property type="term" value="F:oxidoreductase activity"/>
    <property type="evidence" value="ECO:0007669"/>
    <property type="project" value="UniProtKB-KW"/>
</dbReference>
<keyword evidence="1" id="KW-0560">Oxidoreductase</keyword>
<proteinExistence type="predicted"/>
<evidence type="ECO:0000313" key="4">
    <source>
        <dbReference type="Proteomes" id="UP000322634"/>
    </source>
</evidence>
<evidence type="ECO:0000256" key="1">
    <source>
        <dbReference type="ARBA" id="ARBA00023002"/>
    </source>
</evidence>
<sequence>MTQDFGASGAEHAPGRFDLGGGRSVSRLGFGAMRLPASRRGVPPNDRETGLKVLRRAVELGVDHIDTAAFYYHQDGPAANEMIRAALAPYPDDLVIATKVGPYRGPGDPFPSGQLDASGLRAEVERNLTELGLDRLDLVYLRPGGLETPRDEPVGERFAVLAGLQEEGLIRHLGLSHVSPAQLEEARRIAPVAAIQNRFDITRPQDAELLAICERDRIAYAPYFPLGGFGIPDDARVSAVAARHGATVPQVLLAGLLALSPVMLAIPGTGSPDHLAENMAAGRLALTGADLAELRQ</sequence>
<dbReference type="InterPro" id="IPR023210">
    <property type="entry name" value="NADP_OxRdtase_dom"/>
</dbReference>